<reference evidence="1 2" key="2">
    <citation type="journal article" date="2022" name="Mol. Ecol. Resour.">
        <title>The genomes of chicory, endive, great burdock and yacon provide insights into Asteraceae paleo-polyploidization history and plant inulin production.</title>
        <authorList>
            <person name="Fan W."/>
            <person name="Wang S."/>
            <person name="Wang H."/>
            <person name="Wang A."/>
            <person name="Jiang F."/>
            <person name="Liu H."/>
            <person name="Zhao H."/>
            <person name="Xu D."/>
            <person name="Zhang Y."/>
        </authorList>
    </citation>
    <scope>NUCLEOTIDE SEQUENCE [LARGE SCALE GENOMIC DNA]</scope>
    <source>
        <strain evidence="2">cv. Yunnan</strain>
        <tissue evidence="1">Leaves</tissue>
    </source>
</reference>
<organism evidence="1 2">
    <name type="scientific">Smallanthus sonchifolius</name>
    <dbReference type="NCBI Taxonomy" id="185202"/>
    <lineage>
        <taxon>Eukaryota</taxon>
        <taxon>Viridiplantae</taxon>
        <taxon>Streptophyta</taxon>
        <taxon>Embryophyta</taxon>
        <taxon>Tracheophyta</taxon>
        <taxon>Spermatophyta</taxon>
        <taxon>Magnoliopsida</taxon>
        <taxon>eudicotyledons</taxon>
        <taxon>Gunneridae</taxon>
        <taxon>Pentapetalae</taxon>
        <taxon>asterids</taxon>
        <taxon>campanulids</taxon>
        <taxon>Asterales</taxon>
        <taxon>Asteraceae</taxon>
        <taxon>Asteroideae</taxon>
        <taxon>Heliantheae alliance</taxon>
        <taxon>Millerieae</taxon>
        <taxon>Smallanthus</taxon>
    </lineage>
</organism>
<dbReference type="EMBL" id="CM042021">
    <property type="protein sequence ID" value="KAI3820013.1"/>
    <property type="molecule type" value="Genomic_DNA"/>
</dbReference>
<sequence length="409" mass="46907">MTSVVVTMAVDVVRVYTGGRDGTMRHSDASDGAAVAMDNHIVNTTLIMRARQLHAVNLICLLVAFITRHRLSTKKHANLPTGDEILQRRYVREEMLHDLLNSGKCRALIRMSEKAFMTLCNILKRDGGLRPTQRMSIEEHVARFLHIVGNDFINRFASWLYRRSGSTTSRCLHRVLRAIISLEGRYIQQPKGDIVPKEIHEKKRFYPFFKECIGAIDGTHVRVKEGTASDSRIIKNALTRDDKLVIPTGRYCLVDAGLPHTSTLMTPYRGVRYHLKEYSTRAPENSKELFNLRHASLRNAIERAFGVLKKRFPIIRSTTEPLYSCETQCDIFLACCILHNFLLEEDRDKDLEDEVIQEVLNGPQEEERHNNTRDICEGSTGVDQLRTSIANEMWTNYLMYPNNEIDMSK</sequence>
<gene>
    <name evidence="1" type="ORF">L1987_13869</name>
</gene>
<protein>
    <submittedName>
        <fullName evidence="1">Uncharacterized protein</fullName>
    </submittedName>
</protein>
<proteinExistence type="predicted"/>
<comment type="caution">
    <text evidence="1">The sequence shown here is derived from an EMBL/GenBank/DDBJ whole genome shotgun (WGS) entry which is preliminary data.</text>
</comment>
<evidence type="ECO:0000313" key="2">
    <source>
        <dbReference type="Proteomes" id="UP001056120"/>
    </source>
</evidence>
<evidence type="ECO:0000313" key="1">
    <source>
        <dbReference type="EMBL" id="KAI3820013.1"/>
    </source>
</evidence>
<accession>A0ACB9JHM2</accession>
<dbReference type="Proteomes" id="UP001056120">
    <property type="component" value="Linkage Group LG04"/>
</dbReference>
<reference evidence="2" key="1">
    <citation type="journal article" date="2022" name="Mol. Ecol. Resour.">
        <title>The genomes of chicory, endive, great burdock and yacon provide insights into Asteraceae palaeo-polyploidization history and plant inulin production.</title>
        <authorList>
            <person name="Fan W."/>
            <person name="Wang S."/>
            <person name="Wang H."/>
            <person name="Wang A."/>
            <person name="Jiang F."/>
            <person name="Liu H."/>
            <person name="Zhao H."/>
            <person name="Xu D."/>
            <person name="Zhang Y."/>
        </authorList>
    </citation>
    <scope>NUCLEOTIDE SEQUENCE [LARGE SCALE GENOMIC DNA]</scope>
    <source>
        <strain evidence="2">cv. Yunnan</strain>
    </source>
</reference>
<name>A0ACB9JHM2_9ASTR</name>
<keyword evidence="2" id="KW-1185">Reference proteome</keyword>